<proteinExistence type="predicted"/>
<evidence type="ECO:0000313" key="1">
    <source>
        <dbReference type="EMBL" id="JAD11680.1"/>
    </source>
</evidence>
<dbReference type="GO" id="GO:0016874">
    <property type="term" value="F:ligase activity"/>
    <property type="evidence" value="ECO:0007669"/>
    <property type="project" value="UniProtKB-KW"/>
</dbReference>
<dbReference type="EMBL" id="GBXI01002612">
    <property type="protein sequence ID" value="JAD11680.1"/>
    <property type="molecule type" value="Transcribed_RNA"/>
</dbReference>
<protein>
    <submittedName>
        <fullName evidence="1">Histidine--tRNA ligase</fullName>
    </submittedName>
</protein>
<accession>A0A0A1XLB7</accession>
<dbReference type="OrthoDB" id="7912890at2759"/>
<keyword evidence="1" id="KW-0436">Ligase</keyword>
<name>A0A0A1XLB7_ZEUCU</name>
<sequence>MKIPFLSSSPPKELLNEENIGTCGCCSSLAEPEPISYASEFRDFLQNNAPLDFEEKMARARPFVFASFIAWPAYWLYRGMDWSNRAHVERSLVTYINRTFHHAKLMQFTILGVGLMFAVYEESPLLLKVNNMLQGFNEEDYRSKNTVID</sequence>
<organism evidence="1">
    <name type="scientific">Zeugodacus cucurbitae</name>
    <name type="common">Melon fruit fly</name>
    <name type="synonym">Bactrocera cucurbitae</name>
    <dbReference type="NCBI Taxonomy" id="28588"/>
    <lineage>
        <taxon>Eukaryota</taxon>
        <taxon>Metazoa</taxon>
        <taxon>Ecdysozoa</taxon>
        <taxon>Arthropoda</taxon>
        <taxon>Hexapoda</taxon>
        <taxon>Insecta</taxon>
        <taxon>Pterygota</taxon>
        <taxon>Neoptera</taxon>
        <taxon>Endopterygota</taxon>
        <taxon>Diptera</taxon>
        <taxon>Brachycera</taxon>
        <taxon>Muscomorpha</taxon>
        <taxon>Tephritoidea</taxon>
        <taxon>Tephritidae</taxon>
        <taxon>Zeugodacus</taxon>
        <taxon>Zeugodacus</taxon>
    </lineage>
</organism>
<reference evidence="1" key="1">
    <citation type="submission" date="2014-11" db="EMBL/GenBank/DDBJ databases">
        <authorList>
            <person name="Geib S."/>
        </authorList>
    </citation>
    <scope>NUCLEOTIDE SEQUENCE</scope>
</reference>
<dbReference type="AlphaFoldDB" id="A0A0A1XLB7"/>
<gene>
    <name evidence="1" type="primary">hisS_0</name>
    <name evidence="1" type="ORF">g.11869</name>
</gene>
<reference evidence="1" key="2">
    <citation type="journal article" date="2015" name="Gigascience">
        <title>Reconstructing a comprehensive transcriptome assembly of a white-pupal translocated strain of the pest fruit fly Bactrocera cucurbitae.</title>
        <authorList>
            <person name="Sim S.B."/>
            <person name="Calla B."/>
            <person name="Hall B."/>
            <person name="DeRego T."/>
            <person name="Geib S.M."/>
        </authorList>
    </citation>
    <scope>NUCLEOTIDE SEQUENCE</scope>
</reference>